<feature type="transmembrane region" description="Helical" evidence="1">
    <location>
        <begin position="12"/>
        <end position="30"/>
    </location>
</feature>
<evidence type="ECO:0008006" key="4">
    <source>
        <dbReference type="Google" id="ProtNLM"/>
    </source>
</evidence>
<dbReference type="RefSeq" id="WP_256307437.1">
    <property type="nucleotide sequence ID" value="NZ_JANHAW010000002.1"/>
</dbReference>
<accession>A0ABD6E0M6</accession>
<feature type="transmembrane region" description="Helical" evidence="1">
    <location>
        <begin position="114"/>
        <end position="135"/>
    </location>
</feature>
<name>A0ABD6E0M6_9EURY</name>
<keyword evidence="1" id="KW-0812">Transmembrane</keyword>
<keyword evidence="3" id="KW-1185">Reference proteome</keyword>
<protein>
    <recommendedName>
        <fullName evidence="4">TIGR04222 domain-containing protein</fullName>
    </recommendedName>
</protein>
<reference evidence="2 3" key="1">
    <citation type="journal article" date="2019" name="Int. J. Syst. Evol. Microbiol.">
        <title>The Global Catalogue of Microorganisms (GCM) 10K type strain sequencing project: providing services to taxonomists for standard genome sequencing and annotation.</title>
        <authorList>
            <consortium name="The Broad Institute Genomics Platform"/>
            <consortium name="The Broad Institute Genome Sequencing Center for Infectious Disease"/>
            <person name="Wu L."/>
            <person name="Ma J."/>
        </authorList>
    </citation>
    <scope>NUCLEOTIDE SEQUENCE [LARGE SCALE GENOMIC DNA]</scope>
    <source>
        <strain evidence="2 3">CGMCC 1.10387</strain>
    </source>
</reference>
<gene>
    <name evidence="2" type="ORF">ACFSAS_15110</name>
</gene>
<feature type="transmembrane region" description="Helical" evidence="1">
    <location>
        <begin position="142"/>
        <end position="165"/>
    </location>
</feature>
<evidence type="ECO:0000313" key="3">
    <source>
        <dbReference type="Proteomes" id="UP001597092"/>
    </source>
</evidence>
<dbReference type="Proteomes" id="UP001597092">
    <property type="component" value="Unassembled WGS sequence"/>
</dbReference>
<dbReference type="AlphaFoldDB" id="A0ABD6E0M6"/>
<evidence type="ECO:0000313" key="2">
    <source>
        <dbReference type="EMBL" id="MFD1686942.1"/>
    </source>
</evidence>
<keyword evidence="1" id="KW-0472">Membrane</keyword>
<feature type="transmembrane region" description="Helical" evidence="1">
    <location>
        <begin position="185"/>
        <end position="206"/>
    </location>
</feature>
<comment type="caution">
    <text evidence="2">The sequence shown here is derived from an EMBL/GenBank/DDBJ whole genome shotgun (WGS) entry which is preliminary data.</text>
</comment>
<keyword evidence="1" id="KW-1133">Transmembrane helix</keyword>
<proteinExistence type="predicted"/>
<evidence type="ECO:0000256" key="1">
    <source>
        <dbReference type="SAM" id="Phobius"/>
    </source>
</evidence>
<dbReference type="EMBL" id="JBHUDP010000006">
    <property type="protein sequence ID" value="MFD1686942.1"/>
    <property type="molecule type" value="Genomic_DNA"/>
</dbReference>
<sequence>MRGRVATLKRYASGARIIGISLFLATLSQVSKYLGKLGAKTEGVGIAYIGLIRRVIDPKEAEKVREEILGDFHLVVEDYKSPQRPEYGSWGQWHLAINAVAQDHEETLNKGETIASLCLAAIAVPLAFVPVGQILSAGLSLLFLLLAGVLVAAVSLRVAVMDLLAFTDPGTKDRTRLKNMWAWNYWILGQTAVMIVVLGVVALGRISRDMREETVREIRELPRRISDGEEVNQYEAVKRIAKAAYRAEVAPQSDDE</sequence>
<organism evidence="2 3">
    <name type="scientific">Halobellus litoreus</name>
    <dbReference type="NCBI Taxonomy" id="755310"/>
    <lineage>
        <taxon>Archaea</taxon>
        <taxon>Methanobacteriati</taxon>
        <taxon>Methanobacteriota</taxon>
        <taxon>Stenosarchaea group</taxon>
        <taxon>Halobacteria</taxon>
        <taxon>Halobacteriales</taxon>
        <taxon>Haloferacaceae</taxon>
        <taxon>Halobellus</taxon>
    </lineage>
</organism>